<accession>A0ABV7WLC4</accession>
<proteinExistence type="predicted"/>
<name>A0ABV7WLC4_9MICO</name>
<protein>
    <submittedName>
        <fullName evidence="1">Uncharacterized protein</fullName>
    </submittedName>
</protein>
<evidence type="ECO:0000313" key="2">
    <source>
        <dbReference type="Proteomes" id="UP001595685"/>
    </source>
</evidence>
<comment type="caution">
    <text evidence="1">The sequence shown here is derived from an EMBL/GenBank/DDBJ whole genome shotgun (WGS) entry which is preliminary data.</text>
</comment>
<dbReference type="Proteomes" id="UP001595685">
    <property type="component" value="Unassembled WGS sequence"/>
</dbReference>
<sequence length="61" mass="6158">MTVAVGFGVALTDAFSGDHLISVTLCAVAGMVTVWRTRVALRAHLAVTVGTVSTPADATDG</sequence>
<evidence type="ECO:0000313" key="1">
    <source>
        <dbReference type="EMBL" id="MFC3690340.1"/>
    </source>
</evidence>
<keyword evidence="2" id="KW-1185">Reference proteome</keyword>
<dbReference type="RefSeq" id="WP_340290506.1">
    <property type="nucleotide sequence ID" value="NZ_JBBEOI010000019.1"/>
</dbReference>
<dbReference type="EMBL" id="JBHRWW010000021">
    <property type="protein sequence ID" value="MFC3690340.1"/>
    <property type="molecule type" value="Genomic_DNA"/>
</dbReference>
<organism evidence="1 2">
    <name type="scientific">Aquipuribacter hungaricus</name>
    <dbReference type="NCBI Taxonomy" id="545624"/>
    <lineage>
        <taxon>Bacteria</taxon>
        <taxon>Bacillati</taxon>
        <taxon>Actinomycetota</taxon>
        <taxon>Actinomycetes</taxon>
        <taxon>Micrococcales</taxon>
        <taxon>Intrasporangiaceae</taxon>
        <taxon>Aquipuribacter</taxon>
    </lineage>
</organism>
<gene>
    <name evidence="1" type="ORF">ACFOLH_18485</name>
</gene>
<reference evidence="2" key="1">
    <citation type="journal article" date="2019" name="Int. J. Syst. Evol. Microbiol.">
        <title>The Global Catalogue of Microorganisms (GCM) 10K type strain sequencing project: providing services to taxonomists for standard genome sequencing and annotation.</title>
        <authorList>
            <consortium name="The Broad Institute Genomics Platform"/>
            <consortium name="The Broad Institute Genome Sequencing Center for Infectious Disease"/>
            <person name="Wu L."/>
            <person name="Ma J."/>
        </authorList>
    </citation>
    <scope>NUCLEOTIDE SEQUENCE [LARGE SCALE GENOMIC DNA]</scope>
    <source>
        <strain evidence="2">NCAIM B.02333</strain>
    </source>
</reference>